<comment type="caution">
    <text evidence="1">The sequence shown here is derived from an EMBL/GenBank/DDBJ whole genome shotgun (WGS) entry which is preliminary data.</text>
</comment>
<feature type="non-terminal residue" evidence="1">
    <location>
        <position position="1"/>
    </location>
</feature>
<protein>
    <submittedName>
        <fullName evidence="1">Uncharacterized protein</fullName>
    </submittedName>
</protein>
<keyword evidence="2" id="KW-1185">Reference proteome</keyword>
<dbReference type="Proteomes" id="UP000265520">
    <property type="component" value="Unassembled WGS sequence"/>
</dbReference>
<organism evidence="1 2">
    <name type="scientific">Trifolium medium</name>
    <dbReference type="NCBI Taxonomy" id="97028"/>
    <lineage>
        <taxon>Eukaryota</taxon>
        <taxon>Viridiplantae</taxon>
        <taxon>Streptophyta</taxon>
        <taxon>Embryophyta</taxon>
        <taxon>Tracheophyta</taxon>
        <taxon>Spermatophyta</taxon>
        <taxon>Magnoliopsida</taxon>
        <taxon>eudicotyledons</taxon>
        <taxon>Gunneridae</taxon>
        <taxon>Pentapetalae</taxon>
        <taxon>rosids</taxon>
        <taxon>fabids</taxon>
        <taxon>Fabales</taxon>
        <taxon>Fabaceae</taxon>
        <taxon>Papilionoideae</taxon>
        <taxon>50 kb inversion clade</taxon>
        <taxon>NPAAA clade</taxon>
        <taxon>Hologalegina</taxon>
        <taxon>IRL clade</taxon>
        <taxon>Trifolieae</taxon>
        <taxon>Trifolium</taxon>
    </lineage>
</organism>
<dbReference type="AlphaFoldDB" id="A0A392SJI3"/>
<dbReference type="EMBL" id="LXQA010394822">
    <property type="protein sequence ID" value="MCI49031.1"/>
    <property type="molecule type" value="Genomic_DNA"/>
</dbReference>
<sequence>SLWRGAQHQLLRKSRHCKDGAGVYKRNTGLKPCQNKSWHLTMPRG</sequence>
<proteinExistence type="predicted"/>
<reference evidence="1 2" key="1">
    <citation type="journal article" date="2018" name="Front. Plant Sci.">
        <title>Red Clover (Trifolium pratense) and Zigzag Clover (T. medium) - A Picture of Genomic Similarities and Differences.</title>
        <authorList>
            <person name="Dluhosova J."/>
            <person name="Istvanek J."/>
            <person name="Nedelnik J."/>
            <person name="Repkova J."/>
        </authorList>
    </citation>
    <scope>NUCLEOTIDE SEQUENCE [LARGE SCALE GENOMIC DNA]</scope>
    <source>
        <strain evidence="2">cv. 10/8</strain>
        <tissue evidence="1">Leaf</tissue>
    </source>
</reference>
<accession>A0A392SJI3</accession>
<evidence type="ECO:0000313" key="2">
    <source>
        <dbReference type="Proteomes" id="UP000265520"/>
    </source>
</evidence>
<evidence type="ECO:0000313" key="1">
    <source>
        <dbReference type="EMBL" id="MCI49031.1"/>
    </source>
</evidence>
<name>A0A392SJI3_9FABA</name>